<dbReference type="InterPro" id="IPR042105">
    <property type="entry name" value="Ribosomal_bL31_sf"/>
</dbReference>
<feature type="compositionally biased region" description="Basic and acidic residues" evidence="5">
    <location>
        <begin position="59"/>
        <end position="79"/>
    </location>
</feature>
<dbReference type="GO" id="GO:0003735">
    <property type="term" value="F:structural constituent of ribosome"/>
    <property type="evidence" value="ECO:0007669"/>
    <property type="project" value="InterPro"/>
</dbReference>
<protein>
    <recommendedName>
        <fullName evidence="3">Large ribosomal subunit protein bL31c</fullName>
    </recommendedName>
    <alternativeName>
        <fullName evidence="4">50S ribosomal protein L31, chloroplastic</fullName>
    </alternativeName>
</protein>
<gene>
    <name evidence="6" type="ORF">Ctob_009380</name>
</gene>
<dbReference type="GO" id="GO:0005840">
    <property type="term" value="C:ribosome"/>
    <property type="evidence" value="ECO:0007669"/>
    <property type="project" value="UniProtKB-KW"/>
</dbReference>
<evidence type="ECO:0000256" key="5">
    <source>
        <dbReference type="SAM" id="MobiDB-lite"/>
    </source>
</evidence>
<dbReference type="Gene3D" id="4.10.830.30">
    <property type="entry name" value="Ribosomal protein L31"/>
    <property type="match status" value="1"/>
</dbReference>
<keyword evidence="1 6" id="KW-0689">Ribosomal protein</keyword>
<dbReference type="AlphaFoldDB" id="A0A0M0KAD1"/>
<evidence type="ECO:0000256" key="3">
    <source>
        <dbReference type="ARBA" id="ARBA00035270"/>
    </source>
</evidence>
<dbReference type="GO" id="GO:1990904">
    <property type="term" value="C:ribonucleoprotein complex"/>
    <property type="evidence" value="ECO:0007669"/>
    <property type="project" value="UniProtKB-KW"/>
</dbReference>
<keyword evidence="2" id="KW-0687">Ribonucleoprotein</keyword>
<keyword evidence="7" id="KW-1185">Reference proteome</keyword>
<dbReference type="GO" id="GO:0006412">
    <property type="term" value="P:translation"/>
    <property type="evidence" value="ECO:0007669"/>
    <property type="project" value="InterPro"/>
</dbReference>
<dbReference type="EMBL" id="JWZX01000828">
    <property type="protein sequence ID" value="KOO35537.1"/>
    <property type="molecule type" value="Genomic_DNA"/>
</dbReference>
<evidence type="ECO:0000313" key="7">
    <source>
        <dbReference type="Proteomes" id="UP000037460"/>
    </source>
</evidence>
<evidence type="ECO:0000256" key="1">
    <source>
        <dbReference type="ARBA" id="ARBA00022980"/>
    </source>
</evidence>
<evidence type="ECO:0000256" key="4">
    <source>
        <dbReference type="ARBA" id="ARBA00035529"/>
    </source>
</evidence>
<dbReference type="InterPro" id="IPR002150">
    <property type="entry name" value="Ribosomal_bL31"/>
</dbReference>
<dbReference type="SUPFAM" id="SSF143800">
    <property type="entry name" value="L28p-like"/>
    <property type="match status" value="1"/>
</dbReference>
<evidence type="ECO:0000313" key="6">
    <source>
        <dbReference type="EMBL" id="KOO35537.1"/>
    </source>
</evidence>
<accession>A0A0M0KAD1</accession>
<reference evidence="7" key="1">
    <citation type="journal article" date="2015" name="PLoS Genet.">
        <title>Genome Sequence and Transcriptome Analyses of Chrysochromulina tobin: Metabolic Tools for Enhanced Algal Fitness in the Prominent Order Prymnesiales (Haptophyceae).</title>
        <authorList>
            <person name="Hovde B.T."/>
            <person name="Deodato C.R."/>
            <person name="Hunsperger H.M."/>
            <person name="Ryken S.A."/>
            <person name="Yost W."/>
            <person name="Jha R.K."/>
            <person name="Patterson J."/>
            <person name="Monnat R.J. Jr."/>
            <person name="Barlow S.B."/>
            <person name="Starkenburg S.R."/>
            <person name="Cattolico R.A."/>
        </authorList>
    </citation>
    <scope>NUCLEOTIDE SEQUENCE</scope>
    <source>
        <strain evidence="7">CCMP291</strain>
    </source>
</reference>
<sequence>MPKSLRPNLYRTIKIVMSDGATFRVPSAVRTVGNTLQLDRDPANHPAYLGTTDQSGMLGRREEQRLERVRTKTKQDLFD</sequence>
<name>A0A0M0KAD1_9EUKA</name>
<dbReference type="Proteomes" id="UP000037460">
    <property type="component" value="Unassembled WGS sequence"/>
</dbReference>
<dbReference type="Pfam" id="PF01197">
    <property type="entry name" value="Ribosomal_L31"/>
    <property type="match status" value="1"/>
</dbReference>
<comment type="caution">
    <text evidence="6">The sequence shown here is derived from an EMBL/GenBank/DDBJ whole genome shotgun (WGS) entry which is preliminary data.</text>
</comment>
<organism evidence="6 7">
    <name type="scientific">Chrysochromulina tobinii</name>
    <dbReference type="NCBI Taxonomy" id="1460289"/>
    <lineage>
        <taxon>Eukaryota</taxon>
        <taxon>Haptista</taxon>
        <taxon>Haptophyta</taxon>
        <taxon>Prymnesiophyceae</taxon>
        <taxon>Prymnesiales</taxon>
        <taxon>Chrysochromulinaceae</taxon>
        <taxon>Chrysochromulina</taxon>
    </lineage>
</organism>
<feature type="region of interest" description="Disordered" evidence="5">
    <location>
        <begin position="37"/>
        <end position="79"/>
    </location>
</feature>
<evidence type="ECO:0000256" key="2">
    <source>
        <dbReference type="ARBA" id="ARBA00023274"/>
    </source>
</evidence>
<proteinExistence type="predicted"/>
<dbReference type="InterPro" id="IPR034704">
    <property type="entry name" value="Ribosomal_bL28/bL31-like_sf"/>
</dbReference>